<proteinExistence type="predicted"/>
<accession>A0A4Q9GW37</accession>
<dbReference type="InterPro" id="IPR032687">
    <property type="entry name" value="AraC-type_N"/>
</dbReference>
<keyword evidence="3" id="KW-0804">Transcription</keyword>
<dbReference type="Pfam" id="PF12625">
    <property type="entry name" value="Arabinose_bd"/>
    <property type="match status" value="1"/>
</dbReference>
<evidence type="ECO:0000256" key="1">
    <source>
        <dbReference type="ARBA" id="ARBA00023015"/>
    </source>
</evidence>
<dbReference type="GO" id="GO:0000976">
    <property type="term" value="F:transcription cis-regulatory region binding"/>
    <property type="evidence" value="ECO:0007669"/>
    <property type="project" value="TreeGrafter"/>
</dbReference>
<sequence length="372" mass="40651">MKEAAPPQGHATPQASVSATYVDLMLRLAEARGVPATTLLRGLDFPLAWRHEPQARMPMRPQFAELCRRAMALTGEPGLGCEFGLQAQLTSHGAVGFGYMAQTTLRTALAFAERFGAGLRLAAWEVEVAVQGDAPAHGAGAQPEVRVMLHERVPRTDLYRMSAEMVLVSSHVLLTQLLPDCRKDVSLHFAFPEPPWHARYAARLPRCVFDAPLNELRLPARWLDVPLAQGDRTAAQWSVQACEAELAELKELQLAQPATPDDPWLAQVQAWLVPSLRGFPSQAVLAERLGMPVRSLSRQLAARGTSYRAMLLAAQQAHAEALLGEATLPLQDVAQRLGYSTVANLARACRAWHGQTPAQVRERLLKGEVSAP</sequence>
<dbReference type="GO" id="GO:0005829">
    <property type="term" value="C:cytosol"/>
    <property type="evidence" value="ECO:0007669"/>
    <property type="project" value="TreeGrafter"/>
</dbReference>
<evidence type="ECO:0000259" key="4">
    <source>
        <dbReference type="PROSITE" id="PS01124"/>
    </source>
</evidence>
<name>A0A4Q9GW37_9BURK</name>
<organism evidence="5 6">
    <name type="scientific">Aquabacterium lacunae</name>
    <dbReference type="NCBI Taxonomy" id="2528630"/>
    <lineage>
        <taxon>Bacteria</taxon>
        <taxon>Pseudomonadati</taxon>
        <taxon>Pseudomonadota</taxon>
        <taxon>Betaproteobacteria</taxon>
        <taxon>Burkholderiales</taxon>
        <taxon>Aquabacterium</taxon>
    </lineage>
</organism>
<protein>
    <submittedName>
        <fullName evidence="5">AraC family transcriptional regulator</fullName>
    </submittedName>
</protein>
<reference evidence="5 6" key="1">
    <citation type="submission" date="2019-02" db="EMBL/GenBank/DDBJ databases">
        <title>Aquabacterium sp. strain KMB7.</title>
        <authorList>
            <person name="Chen W.-M."/>
        </authorList>
    </citation>
    <scope>NUCLEOTIDE SEQUENCE [LARGE SCALE GENOMIC DNA]</scope>
    <source>
        <strain evidence="5 6">KMB7</strain>
    </source>
</reference>
<dbReference type="RefSeq" id="WP_130969046.1">
    <property type="nucleotide sequence ID" value="NZ_SIXI01000007.1"/>
</dbReference>
<dbReference type="InterPro" id="IPR009057">
    <property type="entry name" value="Homeodomain-like_sf"/>
</dbReference>
<dbReference type="EMBL" id="SIXI01000007">
    <property type="protein sequence ID" value="TBO28349.1"/>
    <property type="molecule type" value="Genomic_DNA"/>
</dbReference>
<dbReference type="SMART" id="SM00342">
    <property type="entry name" value="HTH_ARAC"/>
    <property type="match status" value="1"/>
</dbReference>
<dbReference type="Pfam" id="PF12833">
    <property type="entry name" value="HTH_18"/>
    <property type="match status" value="1"/>
</dbReference>
<dbReference type="PANTHER" id="PTHR47894">
    <property type="entry name" value="HTH-TYPE TRANSCRIPTIONAL REGULATOR GADX"/>
    <property type="match status" value="1"/>
</dbReference>
<dbReference type="PROSITE" id="PS01124">
    <property type="entry name" value="HTH_ARAC_FAMILY_2"/>
    <property type="match status" value="1"/>
</dbReference>
<feature type="domain" description="HTH araC/xylS-type" evidence="4">
    <location>
        <begin position="266"/>
        <end position="363"/>
    </location>
</feature>
<evidence type="ECO:0000313" key="5">
    <source>
        <dbReference type="EMBL" id="TBO28349.1"/>
    </source>
</evidence>
<dbReference type="PANTHER" id="PTHR47894:SF1">
    <property type="entry name" value="HTH-TYPE TRANSCRIPTIONAL REGULATOR VQSM"/>
    <property type="match status" value="1"/>
</dbReference>
<dbReference type="OrthoDB" id="8584243at2"/>
<keyword evidence="2" id="KW-0238">DNA-binding</keyword>
<evidence type="ECO:0000256" key="2">
    <source>
        <dbReference type="ARBA" id="ARBA00023125"/>
    </source>
</evidence>
<dbReference type="InterPro" id="IPR018060">
    <property type="entry name" value="HTH_AraC"/>
</dbReference>
<keyword evidence="6" id="KW-1185">Reference proteome</keyword>
<dbReference type="GO" id="GO:0003700">
    <property type="term" value="F:DNA-binding transcription factor activity"/>
    <property type="evidence" value="ECO:0007669"/>
    <property type="project" value="InterPro"/>
</dbReference>
<dbReference type="Proteomes" id="UP000292120">
    <property type="component" value="Unassembled WGS sequence"/>
</dbReference>
<gene>
    <name evidence="5" type="ORF">EYS42_15195</name>
</gene>
<comment type="caution">
    <text evidence="5">The sequence shown here is derived from an EMBL/GenBank/DDBJ whole genome shotgun (WGS) entry which is preliminary data.</text>
</comment>
<dbReference type="AlphaFoldDB" id="A0A4Q9GW37"/>
<keyword evidence="1" id="KW-0805">Transcription regulation</keyword>
<evidence type="ECO:0000256" key="3">
    <source>
        <dbReference type="ARBA" id="ARBA00023163"/>
    </source>
</evidence>
<dbReference type="SUPFAM" id="SSF46689">
    <property type="entry name" value="Homeodomain-like"/>
    <property type="match status" value="1"/>
</dbReference>
<dbReference type="Gene3D" id="1.10.10.60">
    <property type="entry name" value="Homeodomain-like"/>
    <property type="match status" value="1"/>
</dbReference>
<evidence type="ECO:0000313" key="6">
    <source>
        <dbReference type="Proteomes" id="UP000292120"/>
    </source>
</evidence>